<sequence length="274" mass="28748">MARLDGRVALVTGAGRGIGASLARQLAAEGARVVVNDLDAAPTQETVDAIIAAGGMAVGCPGSVTQADFPRRFVSTALEAFGGLHIIVNNAGYIWNGPIHKITDEQWDAIQDVHLKAPFRILREAFPHIRDQAVAETAAERRVQRKVVNISSVSGTRGSAGQANYAAAKAGLVGLTKTLAKEWGRYNVNVNCVAFGFIDTRLTQEIKGETAVTIEGRQHRVGLLAEGRAATVAQIPLGRAGTPDEAAGGVLLFCLPEADYITGQVLEVGGGLTM</sequence>
<dbReference type="EMBL" id="VDUZ01000017">
    <property type="protein sequence ID" value="TXL74578.1"/>
    <property type="molecule type" value="Genomic_DNA"/>
</dbReference>
<feature type="domain" description="Ketoreductase" evidence="3">
    <location>
        <begin position="7"/>
        <end position="186"/>
    </location>
</feature>
<protein>
    <submittedName>
        <fullName evidence="4">SDR family oxidoreductase</fullName>
    </submittedName>
</protein>
<evidence type="ECO:0000259" key="3">
    <source>
        <dbReference type="SMART" id="SM00822"/>
    </source>
</evidence>
<keyword evidence="5" id="KW-1185">Reference proteome</keyword>
<dbReference type="PANTHER" id="PTHR42760">
    <property type="entry name" value="SHORT-CHAIN DEHYDROGENASES/REDUCTASES FAMILY MEMBER"/>
    <property type="match status" value="1"/>
</dbReference>
<dbReference type="OrthoDB" id="9810734at2"/>
<dbReference type="SUPFAM" id="SSF51735">
    <property type="entry name" value="NAD(P)-binding Rossmann-fold domains"/>
    <property type="match status" value="1"/>
</dbReference>
<dbReference type="InterPro" id="IPR036291">
    <property type="entry name" value="NAD(P)-bd_dom_sf"/>
</dbReference>
<evidence type="ECO:0000313" key="5">
    <source>
        <dbReference type="Proteomes" id="UP000321638"/>
    </source>
</evidence>
<accession>A0A5C8PLY7</accession>
<dbReference type="AlphaFoldDB" id="A0A5C8PLY7"/>
<keyword evidence="2" id="KW-0560">Oxidoreductase</keyword>
<dbReference type="PRINTS" id="PR00080">
    <property type="entry name" value="SDRFAMILY"/>
</dbReference>
<dbReference type="Proteomes" id="UP000321638">
    <property type="component" value="Unassembled WGS sequence"/>
</dbReference>
<dbReference type="RefSeq" id="WP_147847951.1">
    <property type="nucleotide sequence ID" value="NZ_VDUZ01000017.1"/>
</dbReference>
<dbReference type="Gene3D" id="3.40.50.720">
    <property type="entry name" value="NAD(P)-binding Rossmann-like Domain"/>
    <property type="match status" value="1"/>
</dbReference>
<dbReference type="GO" id="GO:0016616">
    <property type="term" value="F:oxidoreductase activity, acting on the CH-OH group of donors, NAD or NADP as acceptor"/>
    <property type="evidence" value="ECO:0007669"/>
    <property type="project" value="TreeGrafter"/>
</dbReference>
<dbReference type="PRINTS" id="PR00081">
    <property type="entry name" value="GDHRDH"/>
</dbReference>
<dbReference type="InterPro" id="IPR002347">
    <property type="entry name" value="SDR_fam"/>
</dbReference>
<dbReference type="Pfam" id="PF13561">
    <property type="entry name" value="adh_short_C2"/>
    <property type="match status" value="1"/>
</dbReference>
<comment type="caution">
    <text evidence="4">The sequence shown here is derived from an EMBL/GenBank/DDBJ whole genome shotgun (WGS) entry which is preliminary data.</text>
</comment>
<gene>
    <name evidence="4" type="ORF">FHP25_15940</name>
</gene>
<reference evidence="4 5" key="1">
    <citation type="submission" date="2019-06" db="EMBL/GenBank/DDBJ databases">
        <title>New taxonomy in bacterial strain CC-CFT640, isolated from vineyard.</title>
        <authorList>
            <person name="Lin S.-Y."/>
            <person name="Tsai C.-F."/>
            <person name="Young C.-C."/>
        </authorList>
    </citation>
    <scope>NUCLEOTIDE SEQUENCE [LARGE SCALE GENOMIC DNA]</scope>
    <source>
        <strain evidence="4 5">CC-CFT640</strain>
    </source>
</reference>
<dbReference type="FunFam" id="3.40.50.720:FF:000084">
    <property type="entry name" value="Short-chain dehydrogenase reductase"/>
    <property type="match status" value="1"/>
</dbReference>
<comment type="similarity">
    <text evidence="1">Belongs to the short-chain dehydrogenases/reductases (SDR) family.</text>
</comment>
<name>A0A5C8PLY7_9HYPH</name>
<evidence type="ECO:0000313" key="4">
    <source>
        <dbReference type="EMBL" id="TXL74578.1"/>
    </source>
</evidence>
<dbReference type="PROSITE" id="PS00061">
    <property type="entry name" value="ADH_SHORT"/>
    <property type="match status" value="1"/>
</dbReference>
<organism evidence="4 5">
    <name type="scientific">Vineibacter terrae</name>
    <dbReference type="NCBI Taxonomy" id="2586908"/>
    <lineage>
        <taxon>Bacteria</taxon>
        <taxon>Pseudomonadati</taxon>
        <taxon>Pseudomonadota</taxon>
        <taxon>Alphaproteobacteria</taxon>
        <taxon>Hyphomicrobiales</taxon>
        <taxon>Vineibacter</taxon>
    </lineage>
</organism>
<dbReference type="InterPro" id="IPR057326">
    <property type="entry name" value="KR_dom"/>
</dbReference>
<dbReference type="InterPro" id="IPR020904">
    <property type="entry name" value="Sc_DH/Rdtase_CS"/>
</dbReference>
<dbReference type="PANTHER" id="PTHR42760:SF133">
    <property type="entry name" value="3-OXOACYL-[ACYL-CARRIER-PROTEIN] REDUCTASE"/>
    <property type="match status" value="1"/>
</dbReference>
<evidence type="ECO:0000256" key="2">
    <source>
        <dbReference type="ARBA" id="ARBA00023002"/>
    </source>
</evidence>
<dbReference type="SMART" id="SM00822">
    <property type="entry name" value="PKS_KR"/>
    <property type="match status" value="1"/>
</dbReference>
<dbReference type="GO" id="GO:0006633">
    <property type="term" value="P:fatty acid biosynthetic process"/>
    <property type="evidence" value="ECO:0007669"/>
    <property type="project" value="TreeGrafter"/>
</dbReference>
<dbReference type="GO" id="GO:0048038">
    <property type="term" value="F:quinone binding"/>
    <property type="evidence" value="ECO:0007669"/>
    <property type="project" value="TreeGrafter"/>
</dbReference>
<proteinExistence type="inferred from homology"/>
<evidence type="ECO:0000256" key="1">
    <source>
        <dbReference type="ARBA" id="ARBA00006484"/>
    </source>
</evidence>